<feature type="region of interest" description="Disordered" evidence="5">
    <location>
        <begin position="1"/>
        <end position="44"/>
    </location>
</feature>
<dbReference type="PANTHER" id="PTHR13297:SF5">
    <property type="entry name" value="TBC1 DOMAIN FAMILY MEMBER 23"/>
    <property type="match status" value="1"/>
</dbReference>
<evidence type="ECO:0000313" key="8">
    <source>
        <dbReference type="Proteomes" id="UP000887574"/>
    </source>
</evidence>
<dbReference type="InterPro" id="IPR036873">
    <property type="entry name" value="Rhodanese-like_dom_sf"/>
</dbReference>
<protein>
    <recommendedName>
        <fullName evidence="2">TBC1 domain family member 23</fullName>
    </recommendedName>
</protein>
<name>A0A915E2T6_9BILA</name>
<dbReference type="Pfam" id="PF00581">
    <property type="entry name" value="Rhodanese"/>
    <property type="match status" value="1"/>
</dbReference>
<dbReference type="PANTHER" id="PTHR13297">
    <property type="entry name" value="TBC1 DOMAIN FAMILY MEMBER 23-RELATED"/>
    <property type="match status" value="1"/>
</dbReference>
<dbReference type="PROSITE" id="PS50206">
    <property type="entry name" value="RHODANESE_3"/>
    <property type="match status" value="1"/>
</dbReference>
<evidence type="ECO:0000256" key="4">
    <source>
        <dbReference type="ARBA" id="ARBA00023034"/>
    </source>
</evidence>
<dbReference type="InterPro" id="IPR045799">
    <property type="entry name" value="TBC1D23_C"/>
</dbReference>
<evidence type="ECO:0000256" key="1">
    <source>
        <dbReference type="ARBA" id="ARBA00004601"/>
    </source>
</evidence>
<dbReference type="Pfam" id="PF00566">
    <property type="entry name" value="RabGAP-TBC"/>
    <property type="match status" value="1"/>
</dbReference>
<feature type="compositionally biased region" description="Polar residues" evidence="5">
    <location>
        <begin position="27"/>
        <end position="44"/>
    </location>
</feature>
<evidence type="ECO:0000256" key="5">
    <source>
        <dbReference type="SAM" id="MobiDB-lite"/>
    </source>
</evidence>
<dbReference type="Gene3D" id="1.10.472.80">
    <property type="entry name" value="Ypt/Rab-GAP domain of gyp1p, domain 3"/>
    <property type="match status" value="1"/>
</dbReference>
<dbReference type="GO" id="GO:0042147">
    <property type="term" value="P:retrograde transport, endosome to Golgi"/>
    <property type="evidence" value="ECO:0007669"/>
    <property type="project" value="InterPro"/>
</dbReference>
<reference evidence="9" key="1">
    <citation type="submission" date="2022-11" db="UniProtKB">
        <authorList>
            <consortium name="WormBaseParasite"/>
        </authorList>
    </citation>
    <scope>IDENTIFICATION</scope>
</reference>
<dbReference type="WBParaSite" id="jg25250">
    <property type="protein sequence ID" value="jg25250"/>
    <property type="gene ID" value="jg25250"/>
</dbReference>
<keyword evidence="3" id="KW-0217">Developmental protein</keyword>
<feature type="domain" description="Rab-GAP TBC" evidence="6">
    <location>
        <begin position="53"/>
        <end position="233"/>
    </location>
</feature>
<dbReference type="Gene3D" id="3.40.250.10">
    <property type="entry name" value="Rhodanese-like domain"/>
    <property type="match status" value="1"/>
</dbReference>
<proteinExistence type="predicted"/>
<evidence type="ECO:0000259" key="6">
    <source>
        <dbReference type="PROSITE" id="PS50086"/>
    </source>
</evidence>
<dbReference type="AlphaFoldDB" id="A0A915E2T6"/>
<dbReference type="SUPFAM" id="SSF52821">
    <property type="entry name" value="Rhodanese/Cell cycle control phosphatase"/>
    <property type="match status" value="1"/>
</dbReference>
<evidence type="ECO:0000313" key="9">
    <source>
        <dbReference type="WBParaSite" id="jg25250"/>
    </source>
</evidence>
<evidence type="ECO:0000259" key="7">
    <source>
        <dbReference type="PROSITE" id="PS50206"/>
    </source>
</evidence>
<sequence length="693" mass="78944">MSQVEDDMEIVGTGDDTSDEWVKEGSSVETLSKDTSPVNAPIANTNLKRDKTNDQIVPRHERWLNLLGVRNKPDLLTDWDHLYNLKDQASLRKDCRVLVDQLEKSSLKPSSSVSTVPQLESLITLYCKKRNVTYDRNCGWLDIIGKLIVLPFEQSTLFNVFYAITTKYIPRSSKMFDLFRLLLQYHDPELCSYLDSVKVQPEFYVSDLFHSLLARGTTNQLCFVFWDHYFERGDPFLIFFVALVFTKYAREQILSIRSKEEISALLHNSPVQMNAEDVDDLLDICNVFLDNTPISVREDFHCLLFGSNLIDEISDFPLNSLMCLPISVQDLYKRVIDNNTSATTTCFSYFVIDTRTQKAFNAGSIPGSYNLNGALIVDEPEKFTIAMSSLMKFKEDSCKKDHICFIGSGLEEDDSRMMMVISRFLHQNTEHISYVDGGYKALHSLLSDTNNLSKLSNHFNLHDFKCIECIGGRAEKHGESKGWSLMEKMKKVMDGQKNLMKSKILLPSPPIKSQEEVAVKHVNSTDRFGKRYRNIQSVFSISNEDSQDSDDNLNLSDIESSTTVSEKLKWSDVVKKPEIINHFQGHEVFPDKTQVPCYVALSRTYLHIFHEVPKEPGFVLSSLRHSLSSIMRVTSKKKIPEFLTFKFGYELPTGEAHVNKVHCFILPKAGDCAKAIKTGIIALKPSLIEKNDD</sequence>
<dbReference type="Pfam" id="PF19430">
    <property type="entry name" value="TBC1D23_C"/>
    <property type="match status" value="1"/>
</dbReference>
<dbReference type="SUPFAM" id="SSF47923">
    <property type="entry name" value="Ypt/Rab-GAP domain of gyp1p"/>
    <property type="match status" value="1"/>
</dbReference>
<keyword evidence="8" id="KW-1185">Reference proteome</keyword>
<evidence type="ECO:0000256" key="2">
    <source>
        <dbReference type="ARBA" id="ARBA00014207"/>
    </source>
</evidence>
<dbReference type="Proteomes" id="UP000887574">
    <property type="component" value="Unplaced"/>
</dbReference>
<feature type="domain" description="Rhodanese" evidence="7">
    <location>
        <begin position="345"/>
        <end position="451"/>
    </location>
</feature>
<comment type="subcellular location">
    <subcellularLocation>
        <location evidence="1">Golgi apparatus</location>
        <location evidence="1">trans-Golgi network</location>
    </subcellularLocation>
</comment>
<organism evidence="8 9">
    <name type="scientific">Ditylenchus dipsaci</name>
    <dbReference type="NCBI Taxonomy" id="166011"/>
    <lineage>
        <taxon>Eukaryota</taxon>
        <taxon>Metazoa</taxon>
        <taxon>Ecdysozoa</taxon>
        <taxon>Nematoda</taxon>
        <taxon>Chromadorea</taxon>
        <taxon>Rhabditida</taxon>
        <taxon>Tylenchina</taxon>
        <taxon>Tylenchomorpha</taxon>
        <taxon>Sphaerularioidea</taxon>
        <taxon>Anguinidae</taxon>
        <taxon>Anguininae</taxon>
        <taxon>Ditylenchus</taxon>
    </lineage>
</organism>
<dbReference type="InterPro" id="IPR039755">
    <property type="entry name" value="TBC1D23"/>
</dbReference>
<accession>A0A915E2T6</accession>
<dbReference type="InterPro" id="IPR000195">
    <property type="entry name" value="Rab-GAP-TBC_dom"/>
</dbReference>
<evidence type="ECO:0000256" key="3">
    <source>
        <dbReference type="ARBA" id="ARBA00022473"/>
    </source>
</evidence>
<dbReference type="GO" id="GO:0005829">
    <property type="term" value="C:cytosol"/>
    <property type="evidence" value="ECO:0007669"/>
    <property type="project" value="GOC"/>
</dbReference>
<dbReference type="GO" id="GO:0099041">
    <property type="term" value="P:vesicle tethering to Golgi"/>
    <property type="evidence" value="ECO:0007669"/>
    <property type="project" value="TreeGrafter"/>
</dbReference>
<dbReference type="CDD" id="cd20788">
    <property type="entry name" value="TBC1D23_C-like"/>
    <property type="match status" value="1"/>
</dbReference>
<dbReference type="PROSITE" id="PS50086">
    <property type="entry name" value="TBC_RABGAP"/>
    <property type="match status" value="1"/>
</dbReference>
<dbReference type="GO" id="GO:0005802">
    <property type="term" value="C:trans-Golgi network"/>
    <property type="evidence" value="ECO:0007669"/>
    <property type="project" value="TreeGrafter"/>
</dbReference>
<dbReference type="InterPro" id="IPR001763">
    <property type="entry name" value="Rhodanese-like_dom"/>
</dbReference>
<dbReference type="InterPro" id="IPR035969">
    <property type="entry name" value="Rab-GAP_TBC_sf"/>
</dbReference>
<keyword evidence="4" id="KW-0333">Golgi apparatus</keyword>